<dbReference type="STRING" id="555500.I215_08366"/>
<dbReference type="PROSITE" id="PS01156">
    <property type="entry name" value="TONB_DEPENDENT_REC_2"/>
    <property type="match status" value="1"/>
</dbReference>
<evidence type="ECO:0000256" key="3">
    <source>
        <dbReference type="ARBA" id="ARBA00022448"/>
    </source>
</evidence>
<gene>
    <name evidence="19" type="ORF">I215_08366</name>
</gene>
<evidence type="ECO:0000256" key="13">
    <source>
        <dbReference type="ARBA" id="ARBA00023237"/>
    </source>
</evidence>
<keyword evidence="10 15" id="KW-0798">TonB box</keyword>
<dbReference type="InterPro" id="IPR039426">
    <property type="entry name" value="TonB-dep_rcpt-like"/>
</dbReference>
<feature type="domain" description="TonB-dependent receptor plug" evidence="18">
    <location>
        <begin position="136"/>
        <end position="229"/>
    </location>
</feature>
<dbReference type="GO" id="GO:0038023">
    <property type="term" value="F:signaling receptor activity"/>
    <property type="evidence" value="ECO:0007669"/>
    <property type="project" value="InterPro"/>
</dbReference>
<proteinExistence type="inferred from homology"/>
<evidence type="ECO:0000256" key="14">
    <source>
        <dbReference type="PROSITE-ProRule" id="PRU01360"/>
    </source>
</evidence>
<evidence type="ECO:0000256" key="6">
    <source>
        <dbReference type="ARBA" id="ARBA00022692"/>
    </source>
</evidence>
<evidence type="ECO:0000259" key="17">
    <source>
        <dbReference type="Pfam" id="PF00593"/>
    </source>
</evidence>
<dbReference type="GO" id="GO:0009279">
    <property type="term" value="C:cell outer membrane"/>
    <property type="evidence" value="ECO:0007669"/>
    <property type="project" value="UniProtKB-SubCell"/>
</dbReference>
<sequence>MKHILSSLFIIGFTLSSLAQNGTISGTVISDQGYPIPNANVIIKGTNQGTNTNNTGTFNLSSLSSGKYSLEISYVGFRSKTLQSNVTDNQTVDLGTIILIENREVLNEVVLEAEQKNKFYRAESEAVSKLPLKDIENPQVYNTIPSKLLEEQVVTNFESALKNAPGIYKLWESTGRGGDGGGYYSLRGFAVQPTMVNGLPSLTNGTPDPANIDRVEVIKGPSGTLYGSSLISYGGLININTKRPYFDDLSGSIAYTAGSYGLNRVTADVNTILSDQKNIALRLNAAYHKQNSFQDAGFTKSFYVAPSLAFEVNDRLSFFVNTEFYNGRSTNQTMLFLNRGAALHVNNMDELGYNNERSYTSNDLYVDTPTYSLQGEMRYKLSDNWTSQTVVSRSNAKSDGYYSYLTDITATVNETSPITQGSVFARYTSNQNSETIGTDIQQNFIGEFNLGNFKNKMVAGLDYYHQKAINSGTGYAGHGFVYIGENIDEFSAVAPALHQATGVPMNQTPGTDDTGVLSQAGADAGIALLPNPGSQLSESDQKVYSAYVSDVIYFMPELSAMASLRVDHFSNDAHDQTALSPKFGLVYQPIIDKVSVFANYMNGFSNVAPKTVEDNGNVSTISFDPEQANQFEFGTKLNLFSNKLAATLSYYDIQVSNIVLSTGPNTYTQGGEQVSRGFEASIVANPVVGLNIIAGYSYNDSELQRGDAAFQGRRPEGAGPQNLANLWASYRFQYGGLKGFGLGFGGNYAGENNIFDRNNLGTFTLDEYTLINASVFYETEDFGITLKLDNISNQEYYSGWSTINPQLPRMFSANFTYKF</sequence>
<evidence type="ECO:0000313" key="19">
    <source>
        <dbReference type="EMBL" id="EKF55244.1"/>
    </source>
</evidence>
<dbReference type="PROSITE" id="PS52016">
    <property type="entry name" value="TONB_DEPENDENT_REC_3"/>
    <property type="match status" value="1"/>
</dbReference>
<keyword evidence="11 14" id="KW-0472">Membrane</keyword>
<keyword evidence="4 14" id="KW-1134">Transmembrane beta strand</keyword>
<dbReference type="InterPro" id="IPR012910">
    <property type="entry name" value="Plug_dom"/>
</dbReference>
<organism evidence="19 20">
    <name type="scientific">Galbibacter marinus</name>
    <dbReference type="NCBI Taxonomy" id="555500"/>
    <lineage>
        <taxon>Bacteria</taxon>
        <taxon>Pseudomonadati</taxon>
        <taxon>Bacteroidota</taxon>
        <taxon>Flavobacteriia</taxon>
        <taxon>Flavobacteriales</taxon>
        <taxon>Flavobacteriaceae</taxon>
        <taxon>Galbibacter</taxon>
    </lineage>
</organism>
<accession>K2PUP2</accession>
<keyword evidence="8" id="KW-0408">Iron</keyword>
<dbReference type="InterPro" id="IPR037066">
    <property type="entry name" value="Plug_dom_sf"/>
</dbReference>
<dbReference type="EMBL" id="AMSG01000009">
    <property type="protein sequence ID" value="EKF55244.1"/>
    <property type="molecule type" value="Genomic_DNA"/>
</dbReference>
<dbReference type="AlphaFoldDB" id="K2PUP2"/>
<dbReference type="OrthoDB" id="9775095at2"/>
<keyword evidence="3 14" id="KW-0813">Transport</keyword>
<dbReference type="Gene3D" id="2.170.130.10">
    <property type="entry name" value="TonB-dependent receptor, plug domain"/>
    <property type="match status" value="1"/>
</dbReference>
<dbReference type="InterPro" id="IPR010917">
    <property type="entry name" value="TonB_rcpt_CS"/>
</dbReference>
<comment type="similarity">
    <text evidence="2 14 15">Belongs to the TonB-dependent receptor family.</text>
</comment>
<keyword evidence="7 16" id="KW-0732">Signal</keyword>
<feature type="domain" description="TonB-dependent receptor-like beta-barrel" evidence="17">
    <location>
        <begin position="328"/>
        <end position="791"/>
    </location>
</feature>
<dbReference type="Pfam" id="PF00593">
    <property type="entry name" value="TonB_dep_Rec_b-barrel"/>
    <property type="match status" value="1"/>
</dbReference>
<evidence type="ECO:0000256" key="16">
    <source>
        <dbReference type="SAM" id="SignalP"/>
    </source>
</evidence>
<dbReference type="GO" id="GO:0015344">
    <property type="term" value="F:siderophore uptake transmembrane transporter activity"/>
    <property type="evidence" value="ECO:0007669"/>
    <property type="project" value="TreeGrafter"/>
</dbReference>
<dbReference type="PANTHER" id="PTHR32552:SF68">
    <property type="entry name" value="FERRICHROME OUTER MEMBRANE TRANSPORTER_PHAGE RECEPTOR"/>
    <property type="match status" value="1"/>
</dbReference>
<dbReference type="Proteomes" id="UP000007364">
    <property type="component" value="Unassembled WGS sequence"/>
</dbReference>
<dbReference type="RefSeq" id="WP_008991528.1">
    <property type="nucleotide sequence ID" value="NZ_AMSG01000009.1"/>
</dbReference>
<evidence type="ECO:0000256" key="8">
    <source>
        <dbReference type="ARBA" id="ARBA00023004"/>
    </source>
</evidence>
<keyword evidence="20" id="KW-1185">Reference proteome</keyword>
<reference evidence="19 20" key="1">
    <citation type="journal article" date="2012" name="J. Bacteriol.">
        <title>Genome Sequence of Galbibacter marinum Type Strain ck-I2-15.</title>
        <authorList>
            <person name="Lai Q."/>
            <person name="Li C."/>
            <person name="Shao Z."/>
        </authorList>
    </citation>
    <scope>NUCLEOTIDE SEQUENCE [LARGE SCALE GENOMIC DNA]</scope>
    <source>
        <strain evidence="20">ck-I2-15</strain>
    </source>
</reference>
<dbReference type="NCBIfam" id="TIGR01783">
    <property type="entry name" value="TonB-siderophor"/>
    <property type="match status" value="1"/>
</dbReference>
<dbReference type="Pfam" id="PF07715">
    <property type="entry name" value="Plug"/>
    <property type="match status" value="1"/>
</dbReference>
<evidence type="ECO:0000313" key="20">
    <source>
        <dbReference type="Proteomes" id="UP000007364"/>
    </source>
</evidence>
<dbReference type="GO" id="GO:0015891">
    <property type="term" value="P:siderophore transport"/>
    <property type="evidence" value="ECO:0007669"/>
    <property type="project" value="InterPro"/>
</dbReference>
<keyword evidence="13 14" id="KW-0998">Cell outer membrane</keyword>
<evidence type="ECO:0000256" key="10">
    <source>
        <dbReference type="ARBA" id="ARBA00023077"/>
    </source>
</evidence>
<dbReference type="SUPFAM" id="SSF49464">
    <property type="entry name" value="Carboxypeptidase regulatory domain-like"/>
    <property type="match status" value="1"/>
</dbReference>
<dbReference type="PATRIC" id="fig|555500.3.peg.1734"/>
<evidence type="ECO:0000256" key="1">
    <source>
        <dbReference type="ARBA" id="ARBA00004571"/>
    </source>
</evidence>
<dbReference type="eggNOG" id="COG4773">
    <property type="taxonomic scope" value="Bacteria"/>
</dbReference>
<protein>
    <submittedName>
        <fullName evidence="19">TonB-dependent siderophore receptor</fullName>
    </submittedName>
</protein>
<feature type="chain" id="PRO_5003866583" evidence="16">
    <location>
        <begin position="20"/>
        <end position="819"/>
    </location>
</feature>
<dbReference type="InterPro" id="IPR008969">
    <property type="entry name" value="CarboxyPept-like_regulatory"/>
</dbReference>
<keyword evidence="6 14" id="KW-0812">Transmembrane</keyword>
<dbReference type="InterPro" id="IPR010105">
    <property type="entry name" value="TonB_sidphr_rcpt"/>
</dbReference>
<evidence type="ECO:0000259" key="18">
    <source>
        <dbReference type="Pfam" id="PF07715"/>
    </source>
</evidence>
<keyword evidence="12 19" id="KW-0675">Receptor</keyword>
<dbReference type="PANTHER" id="PTHR32552">
    <property type="entry name" value="FERRICHROME IRON RECEPTOR-RELATED"/>
    <property type="match status" value="1"/>
</dbReference>
<dbReference type="CDD" id="cd01347">
    <property type="entry name" value="ligand_gated_channel"/>
    <property type="match status" value="1"/>
</dbReference>
<dbReference type="Gene3D" id="2.40.170.20">
    <property type="entry name" value="TonB-dependent receptor, beta-barrel domain"/>
    <property type="match status" value="1"/>
</dbReference>
<evidence type="ECO:0000256" key="15">
    <source>
        <dbReference type="RuleBase" id="RU003357"/>
    </source>
</evidence>
<comment type="caution">
    <text evidence="19">The sequence shown here is derived from an EMBL/GenBank/DDBJ whole genome shotgun (WGS) entry which is preliminary data.</text>
</comment>
<comment type="subcellular location">
    <subcellularLocation>
        <location evidence="1 14">Cell outer membrane</location>
        <topology evidence="1 14">Multi-pass membrane protein</topology>
    </subcellularLocation>
</comment>
<dbReference type="SUPFAM" id="SSF56935">
    <property type="entry name" value="Porins"/>
    <property type="match status" value="1"/>
</dbReference>
<dbReference type="Pfam" id="PF13715">
    <property type="entry name" value="CarbopepD_reg_2"/>
    <property type="match status" value="1"/>
</dbReference>
<evidence type="ECO:0000256" key="5">
    <source>
        <dbReference type="ARBA" id="ARBA00022496"/>
    </source>
</evidence>
<evidence type="ECO:0000256" key="11">
    <source>
        <dbReference type="ARBA" id="ARBA00023136"/>
    </source>
</evidence>
<dbReference type="InterPro" id="IPR000531">
    <property type="entry name" value="Beta-barrel_TonB"/>
</dbReference>
<evidence type="ECO:0000256" key="4">
    <source>
        <dbReference type="ARBA" id="ARBA00022452"/>
    </source>
</evidence>
<evidence type="ECO:0000256" key="12">
    <source>
        <dbReference type="ARBA" id="ARBA00023170"/>
    </source>
</evidence>
<feature type="signal peptide" evidence="16">
    <location>
        <begin position="1"/>
        <end position="19"/>
    </location>
</feature>
<evidence type="ECO:0000256" key="7">
    <source>
        <dbReference type="ARBA" id="ARBA00022729"/>
    </source>
</evidence>
<keyword evidence="5" id="KW-0410">Iron transport</keyword>
<name>K2PUP2_9FLAO</name>
<evidence type="ECO:0000256" key="2">
    <source>
        <dbReference type="ARBA" id="ARBA00009810"/>
    </source>
</evidence>
<evidence type="ECO:0000256" key="9">
    <source>
        <dbReference type="ARBA" id="ARBA00023065"/>
    </source>
</evidence>
<dbReference type="InterPro" id="IPR036942">
    <property type="entry name" value="Beta-barrel_TonB_sf"/>
</dbReference>
<keyword evidence="9" id="KW-0406">Ion transport</keyword>
<dbReference type="Gene3D" id="2.60.40.1120">
    <property type="entry name" value="Carboxypeptidase-like, regulatory domain"/>
    <property type="match status" value="1"/>
</dbReference>